<dbReference type="EMBL" id="JAHQIW010001032">
    <property type="protein sequence ID" value="KAJ1351224.1"/>
    <property type="molecule type" value="Genomic_DNA"/>
</dbReference>
<dbReference type="Proteomes" id="UP001196413">
    <property type="component" value="Unassembled WGS sequence"/>
</dbReference>
<keyword evidence="2" id="KW-1185">Reference proteome</keyword>
<proteinExistence type="predicted"/>
<dbReference type="AlphaFoldDB" id="A0AAD5MV80"/>
<protein>
    <submittedName>
        <fullName evidence="1">Uncharacterized protein</fullName>
    </submittedName>
</protein>
<evidence type="ECO:0000313" key="2">
    <source>
        <dbReference type="Proteomes" id="UP001196413"/>
    </source>
</evidence>
<comment type="caution">
    <text evidence="1">The sequence shown here is derived from an EMBL/GenBank/DDBJ whole genome shotgun (WGS) entry which is preliminary data.</text>
</comment>
<evidence type="ECO:0000313" key="1">
    <source>
        <dbReference type="EMBL" id="KAJ1351224.1"/>
    </source>
</evidence>
<accession>A0AAD5MV80</accession>
<gene>
    <name evidence="1" type="ORF">KIN20_007199</name>
</gene>
<sequence>MDEIPKINKKDYFYKRHTWEWLFQRINAKPYTMEKTKERLEKLDASRDIVSVHTV</sequence>
<name>A0AAD5MV80_PARTN</name>
<organism evidence="1 2">
    <name type="scientific">Parelaphostrongylus tenuis</name>
    <name type="common">Meningeal worm</name>
    <dbReference type="NCBI Taxonomy" id="148309"/>
    <lineage>
        <taxon>Eukaryota</taxon>
        <taxon>Metazoa</taxon>
        <taxon>Ecdysozoa</taxon>
        <taxon>Nematoda</taxon>
        <taxon>Chromadorea</taxon>
        <taxon>Rhabditida</taxon>
        <taxon>Rhabditina</taxon>
        <taxon>Rhabditomorpha</taxon>
        <taxon>Strongyloidea</taxon>
        <taxon>Metastrongylidae</taxon>
        <taxon>Parelaphostrongylus</taxon>
    </lineage>
</organism>
<reference evidence="1" key="1">
    <citation type="submission" date="2021-06" db="EMBL/GenBank/DDBJ databases">
        <title>Parelaphostrongylus tenuis whole genome reference sequence.</title>
        <authorList>
            <person name="Garwood T.J."/>
            <person name="Larsen P.A."/>
            <person name="Fountain-Jones N.M."/>
            <person name="Garbe J.R."/>
            <person name="Macchietto M.G."/>
            <person name="Kania S.A."/>
            <person name="Gerhold R.W."/>
            <person name="Richards J.E."/>
            <person name="Wolf T.M."/>
        </authorList>
    </citation>
    <scope>NUCLEOTIDE SEQUENCE</scope>
    <source>
        <strain evidence="1">MNPRO001-30</strain>
        <tissue evidence="1">Meninges</tissue>
    </source>
</reference>